<feature type="transmembrane region" description="Helical" evidence="1">
    <location>
        <begin position="159"/>
        <end position="178"/>
    </location>
</feature>
<keyword evidence="1" id="KW-0472">Membrane</keyword>
<feature type="transmembrane region" description="Helical" evidence="1">
    <location>
        <begin position="18"/>
        <end position="36"/>
    </location>
</feature>
<name>A0A841RGB9_9SPIO</name>
<proteinExistence type="predicted"/>
<organism evidence="2 3">
    <name type="scientific">Spirochaeta isovalerica</name>
    <dbReference type="NCBI Taxonomy" id="150"/>
    <lineage>
        <taxon>Bacteria</taxon>
        <taxon>Pseudomonadati</taxon>
        <taxon>Spirochaetota</taxon>
        <taxon>Spirochaetia</taxon>
        <taxon>Spirochaetales</taxon>
        <taxon>Spirochaetaceae</taxon>
        <taxon>Spirochaeta</taxon>
    </lineage>
</organism>
<dbReference type="Pfam" id="PF06197">
    <property type="entry name" value="DUF998"/>
    <property type="match status" value="1"/>
</dbReference>
<evidence type="ECO:0008006" key="4">
    <source>
        <dbReference type="Google" id="ProtNLM"/>
    </source>
</evidence>
<keyword evidence="1" id="KW-1133">Transmembrane helix</keyword>
<dbReference type="Proteomes" id="UP000587760">
    <property type="component" value="Unassembled WGS sequence"/>
</dbReference>
<evidence type="ECO:0000256" key="1">
    <source>
        <dbReference type="SAM" id="Phobius"/>
    </source>
</evidence>
<protein>
    <recommendedName>
        <fullName evidence="4">DUF998 domain-containing protein</fullName>
    </recommendedName>
</protein>
<accession>A0A841RGB9</accession>
<dbReference type="EMBL" id="JACHGJ010000008">
    <property type="protein sequence ID" value="MBB6481829.1"/>
    <property type="molecule type" value="Genomic_DNA"/>
</dbReference>
<evidence type="ECO:0000313" key="3">
    <source>
        <dbReference type="Proteomes" id="UP000587760"/>
    </source>
</evidence>
<dbReference type="InterPro" id="IPR009339">
    <property type="entry name" value="DUF998"/>
</dbReference>
<feature type="transmembrane region" description="Helical" evidence="1">
    <location>
        <begin position="77"/>
        <end position="97"/>
    </location>
</feature>
<gene>
    <name evidence="2" type="ORF">HNR50_003510</name>
</gene>
<dbReference type="RefSeq" id="WP_184748066.1">
    <property type="nucleotide sequence ID" value="NZ_JACHGJ010000008.1"/>
</dbReference>
<feature type="transmembrane region" description="Helical" evidence="1">
    <location>
        <begin position="48"/>
        <end position="70"/>
    </location>
</feature>
<evidence type="ECO:0000313" key="2">
    <source>
        <dbReference type="EMBL" id="MBB6481829.1"/>
    </source>
</evidence>
<keyword evidence="1" id="KW-0812">Transmembrane</keyword>
<comment type="caution">
    <text evidence="2">The sequence shown here is derived from an EMBL/GenBank/DDBJ whole genome shotgun (WGS) entry which is preliminary data.</text>
</comment>
<keyword evidence="3" id="KW-1185">Reference proteome</keyword>
<feature type="transmembrane region" description="Helical" evidence="1">
    <location>
        <begin position="117"/>
        <end position="139"/>
    </location>
</feature>
<dbReference type="AlphaFoldDB" id="A0A841RGB9"/>
<reference evidence="2 3" key="1">
    <citation type="submission" date="2020-08" db="EMBL/GenBank/DDBJ databases">
        <title>Genomic Encyclopedia of Type Strains, Phase IV (KMG-IV): sequencing the most valuable type-strain genomes for metagenomic binning, comparative biology and taxonomic classification.</title>
        <authorList>
            <person name="Goeker M."/>
        </authorList>
    </citation>
    <scope>NUCLEOTIDE SEQUENCE [LARGE SCALE GENOMIC DNA]</scope>
    <source>
        <strain evidence="2 3">DSM 2461</strain>
    </source>
</reference>
<feature type="transmembrane region" description="Helical" evidence="1">
    <location>
        <begin position="184"/>
        <end position="204"/>
    </location>
</feature>
<sequence>MNNNSLLYQSYIIIRRSIGYLGVFLPVLLILGGLFLNEGKVEFSLSAYYHNNLGDIFVMCLGASGILLVAYRGREPFIRILTSLGGVLALLVILFPTEVKGVDGPYGILKLEPSLSGTIHLVCASLFFIVLGVISFWRFTDHTSDAEEERRKLDRWYKLLGLTSMLCAAVYLVLVLFFKGTLEWYPILVVETVGLEAMGFTWLIKGAKTIGA</sequence>